<protein>
    <submittedName>
        <fullName evidence="1">Uncharacterized protein</fullName>
    </submittedName>
</protein>
<evidence type="ECO:0000313" key="1">
    <source>
        <dbReference type="EMBL" id="CAG7729555.1"/>
    </source>
</evidence>
<gene>
    <name evidence="1" type="ORF">AFUS01_LOCUS18256</name>
</gene>
<evidence type="ECO:0000313" key="2">
    <source>
        <dbReference type="Proteomes" id="UP000708208"/>
    </source>
</evidence>
<keyword evidence="2" id="KW-1185">Reference proteome</keyword>
<dbReference type="Proteomes" id="UP000708208">
    <property type="component" value="Unassembled WGS sequence"/>
</dbReference>
<accession>A0A8J2JZ16</accession>
<name>A0A8J2JZ16_9HEXA</name>
<reference evidence="1" key="1">
    <citation type="submission" date="2021-06" db="EMBL/GenBank/DDBJ databases">
        <authorList>
            <person name="Hodson N. C."/>
            <person name="Mongue J. A."/>
            <person name="Jaron S. K."/>
        </authorList>
    </citation>
    <scope>NUCLEOTIDE SEQUENCE</scope>
</reference>
<dbReference type="AlphaFoldDB" id="A0A8J2JZ16"/>
<organism evidence="1 2">
    <name type="scientific">Allacma fusca</name>
    <dbReference type="NCBI Taxonomy" id="39272"/>
    <lineage>
        <taxon>Eukaryota</taxon>
        <taxon>Metazoa</taxon>
        <taxon>Ecdysozoa</taxon>
        <taxon>Arthropoda</taxon>
        <taxon>Hexapoda</taxon>
        <taxon>Collembola</taxon>
        <taxon>Symphypleona</taxon>
        <taxon>Sminthuridae</taxon>
        <taxon>Allacma</taxon>
    </lineage>
</organism>
<sequence>MVCINPTKIERQNLDILAQLKLPALEIIQIFSRFQSDLDENMRVISTDASTGTPSFPAYMSREELASLRRDISETQLTGVYINFDKNEGCDEYNLGFHLLQSQKSITTLHVNFRENSQVSESGIQAIIQNNASTLTCIDLIANKRLVALVNINEYLLTLRGCSQLKILRLVNFKTTNLPTFIPPTLRELLLWGELKAVELLPKIRTEFQDLERLDFFDMDGSQVGNDYLNRKFRELLLMPKLKAIHWYKKNFDLSFISGLNGVKKQPFVITSAWSWPLKKSHLEGAMFISKG</sequence>
<dbReference type="EMBL" id="CAJVCH010180307">
    <property type="protein sequence ID" value="CAG7729555.1"/>
    <property type="molecule type" value="Genomic_DNA"/>
</dbReference>
<comment type="caution">
    <text evidence="1">The sequence shown here is derived from an EMBL/GenBank/DDBJ whole genome shotgun (WGS) entry which is preliminary data.</text>
</comment>
<proteinExistence type="predicted"/>